<evidence type="ECO:0000313" key="4">
    <source>
        <dbReference type="Proteomes" id="UP000630887"/>
    </source>
</evidence>
<dbReference type="NCBIfam" id="TIGR04215">
    <property type="entry name" value="choice_anch_A"/>
    <property type="match status" value="1"/>
</dbReference>
<comment type="caution">
    <text evidence="3">The sequence shown here is derived from an EMBL/GenBank/DDBJ whole genome shotgun (WGS) entry which is preliminary data.</text>
</comment>
<organism evidence="3 4">
    <name type="scientific">Catellatospora coxensis</name>
    <dbReference type="NCBI Taxonomy" id="310354"/>
    <lineage>
        <taxon>Bacteria</taxon>
        <taxon>Bacillati</taxon>
        <taxon>Actinomycetota</taxon>
        <taxon>Actinomycetes</taxon>
        <taxon>Micromonosporales</taxon>
        <taxon>Micromonosporaceae</taxon>
        <taxon>Catellatospora</taxon>
    </lineage>
</organism>
<dbReference type="InterPro" id="IPR026588">
    <property type="entry name" value="Choice_anch_A"/>
</dbReference>
<evidence type="ECO:0000259" key="2">
    <source>
        <dbReference type="Pfam" id="PF20597"/>
    </source>
</evidence>
<gene>
    <name evidence="3" type="ORF">Cco03nite_15980</name>
</gene>
<evidence type="ECO:0000313" key="3">
    <source>
        <dbReference type="EMBL" id="GIG04898.1"/>
    </source>
</evidence>
<feature type="compositionally biased region" description="Basic and acidic residues" evidence="1">
    <location>
        <begin position="681"/>
        <end position="695"/>
    </location>
</feature>
<dbReference type="Gene3D" id="2.60.40.10">
    <property type="entry name" value="Immunoglobulins"/>
    <property type="match status" value="1"/>
</dbReference>
<reference evidence="3 4" key="1">
    <citation type="submission" date="2021-01" db="EMBL/GenBank/DDBJ databases">
        <title>Whole genome shotgun sequence of Catellatospora coxensis NBRC 107359.</title>
        <authorList>
            <person name="Komaki H."/>
            <person name="Tamura T."/>
        </authorList>
    </citation>
    <scope>NUCLEOTIDE SEQUENCE [LARGE SCALE GENOMIC DNA]</scope>
    <source>
        <strain evidence="3 4">NBRC 107359</strain>
    </source>
</reference>
<name>A0A8J3KLQ7_9ACTN</name>
<accession>A0A8J3KLQ7</accession>
<feature type="compositionally biased region" description="Basic residues" evidence="1">
    <location>
        <begin position="696"/>
        <end position="708"/>
    </location>
</feature>
<feature type="region of interest" description="Disordered" evidence="1">
    <location>
        <begin position="678"/>
        <end position="708"/>
    </location>
</feature>
<dbReference type="InterPro" id="IPR013783">
    <property type="entry name" value="Ig-like_fold"/>
</dbReference>
<dbReference type="GO" id="GO:0005975">
    <property type="term" value="P:carbohydrate metabolic process"/>
    <property type="evidence" value="ECO:0007669"/>
    <property type="project" value="UniProtKB-ARBA"/>
</dbReference>
<dbReference type="Pfam" id="PF20597">
    <property type="entry name" value="pAdhesive_15"/>
    <property type="match status" value="1"/>
</dbReference>
<evidence type="ECO:0000256" key="1">
    <source>
        <dbReference type="SAM" id="MobiDB-lite"/>
    </source>
</evidence>
<feature type="domain" description="Choice-of-anchor A" evidence="2">
    <location>
        <begin position="53"/>
        <end position="357"/>
    </location>
</feature>
<dbReference type="AlphaFoldDB" id="A0A8J3KLQ7"/>
<proteinExistence type="predicted"/>
<sequence>MRLKGLNGRYTSDMQTTRMRGIVAATALLSAAASAMLVMVAPDPARAVSPASPTAAALGFNVFAEGDATLTGNETEGPVALGGTLTIGGSYEVAGASPGTYEAPLDDVPSALVIGGAINFTASSATILDVQQGYAKLGDPTGADVRDTDDGGNSGNTHIVAEGASYGSTPRVELRVEQPVDSVLRDSGIDFATAFADFRSSSTDLAGCTNTVVLKNANGDDLPQNLPPMTNAYINLGAGTNVLNITAANLANISTLTFVTPPTSGTPLLINVDTAPGNTFNWTVPTPAGIGGTDAPFLLWNFPTATAITLTGSSVLEGTLYAPNADVTDLNSNNIEGQVIVASLIHGTAAADGGEMHYFPFTAPLNCVARATPDLTTVASADITFGGQIHDVARLAGGNNPTGTITFQAYGPDNAMCTGTAAFTTTRTVTRDGLYQSDDFTPLAAGTYRWIATYSGDRFNQPAATSCADELEWVVVNPAVVTPALDTVASDDVALGGEIWDTATLTGGDSPTGTITFRLYGPDNAMCTGPAVFTSTVTLTDATSYDSERTRPTAPGTYRWVATYNGDENNAQVTTPCTDRDEWVVVGSGTVTPTLSTEASRDTYLGKEIYDRAFLSGGVAPTGTITFELYGPGDETCSGRPVFTSTVDVDGNGRYRSEEFRPRVPGTYRWVASYSGDDGNQEVRTRCDDPAERVVVKKKKPYGGKPRP</sequence>
<dbReference type="Proteomes" id="UP000630887">
    <property type="component" value="Unassembled WGS sequence"/>
</dbReference>
<dbReference type="EMBL" id="BONI01000010">
    <property type="protein sequence ID" value="GIG04898.1"/>
    <property type="molecule type" value="Genomic_DNA"/>
</dbReference>
<keyword evidence="4" id="KW-1185">Reference proteome</keyword>
<protein>
    <recommendedName>
        <fullName evidence="2">Choice-of-anchor A domain-containing protein</fullName>
    </recommendedName>
</protein>